<comment type="caution">
    <text evidence="1">The sequence shown here is derived from an EMBL/GenBank/DDBJ whole genome shotgun (WGS) entry which is preliminary data.</text>
</comment>
<proteinExistence type="predicted"/>
<dbReference type="Proteomes" id="UP001269081">
    <property type="component" value="Unassembled WGS sequence"/>
</dbReference>
<evidence type="ECO:0000313" key="1">
    <source>
        <dbReference type="EMBL" id="MDR7211626.1"/>
    </source>
</evidence>
<accession>A0ABU1YBK3</accession>
<name>A0ABU1YBK3_9FLAO</name>
<dbReference type="EMBL" id="JAVDWQ010000014">
    <property type="protein sequence ID" value="MDR7211626.1"/>
    <property type="molecule type" value="Genomic_DNA"/>
</dbReference>
<organism evidence="1 2">
    <name type="scientific">Flavobacterium piscis</name>
    <dbReference type="NCBI Taxonomy" id="1114874"/>
    <lineage>
        <taxon>Bacteria</taxon>
        <taxon>Pseudomonadati</taxon>
        <taxon>Bacteroidota</taxon>
        <taxon>Flavobacteriia</taxon>
        <taxon>Flavobacteriales</taxon>
        <taxon>Flavobacteriaceae</taxon>
        <taxon>Flavobacterium</taxon>
    </lineage>
</organism>
<sequence>MFKTLTTHNMINIMSSLNVNDLKNKSFIVSNYILTK</sequence>
<evidence type="ECO:0000313" key="2">
    <source>
        <dbReference type="Proteomes" id="UP001269081"/>
    </source>
</evidence>
<protein>
    <submittedName>
        <fullName evidence="1">Uncharacterized protein</fullName>
    </submittedName>
</protein>
<keyword evidence="2" id="KW-1185">Reference proteome</keyword>
<gene>
    <name evidence="1" type="ORF">J2W48_003583</name>
</gene>
<reference evidence="1 2" key="1">
    <citation type="submission" date="2023-07" db="EMBL/GenBank/DDBJ databases">
        <title>Sorghum-associated microbial communities from plants grown in Nebraska, USA.</title>
        <authorList>
            <person name="Schachtman D."/>
        </authorList>
    </citation>
    <scope>NUCLEOTIDE SEQUENCE [LARGE SCALE GENOMIC DNA]</scope>
    <source>
        <strain evidence="1 2">4129</strain>
    </source>
</reference>